<feature type="binding site" evidence="19">
    <location>
        <position position="107"/>
    </location>
    <ligand>
        <name>substrate</name>
    </ligand>
</feature>
<evidence type="ECO:0000256" key="22">
    <source>
        <dbReference type="SAM" id="Phobius"/>
    </source>
</evidence>
<dbReference type="GO" id="GO:0001514">
    <property type="term" value="P:selenocysteine incorporation"/>
    <property type="evidence" value="ECO:0000318"/>
    <property type="project" value="GO_Central"/>
</dbReference>
<dbReference type="OMA" id="MSHANDY"/>
<dbReference type="FunCoup" id="T1EE84">
    <property type="interactions" value="730"/>
</dbReference>
<keyword evidence="11 18" id="KW-0648">Protein biosynthesis</keyword>
<dbReference type="HOGENOM" id="CLU_022508_0_0_1"/>
<keyword evidence="18" id="KW-0963">Cytoplasm</keyword>
<evidence type="ECO:0000256" key="8">
    <source>
        <dbReference type="ARBA" id="ARBA00022679"/>
    </source>
</evidence>
<dbReference type="EMBL" id="AMQM01001121">
    <property type="status" value="NOT_ANNOTATED_CDS"/>
    <property type="molecule type" value="Genomic_DNA"/>
</dbReference>
<dbReference type="UniPathway" id="UPA00906">
    <property type="reaction ID" value="UER00898"/>
</dbReference>
<reference evidence="25" key="1">
    <citation type="submission" date="2012-12" db="EMBL/GenBank/DDBJ databases">
        <authorList>
            <person name="Hellsten U."/>
            <person name="Grimwood J."/>
            <person name="Chapman J.A."/>
            <person name="Shapiro H."/>
            <person name="Aerts A."/>
            <person name="Otillar R.P."/>
            <person name="Terry A.Y."/>
            <person name="Boore J.L."/>
            <person name="Simakov O."/>
            <person name="Marletaz F."/>
            <person name="Cho S.-J."/>
            <person name="Edsinger-Gonzales E."/>
            <person name="Havlak P."/>
            <person name="Kuo D.-H."/>
            <person name="Larsson T."/>
            <person name="Lv J."/>
            <person name="Arendt D."/>
            <person name="Savage R."/>
            <person name="Osoegawa K."/>
            <person name="de Jong P."/>
            <person name="Lindberg D.R."/>
            <person name="Seaver E.C."/>
            <person name="Weisblat D.A."/>
            <person name="Putnam N.H."/>
            <person name="Grigoriev I.V."/>
            <person name="Rokhsar D.S."/>
        </authorList>
    </citation>
    <scope>NUCLEOTIDE SEQUENCE</scope>
</reference>
<dbReference type="eggNOG" id="KOG3843">
    <property type="taxonomic scope" value="Eukaryota"/>
</dbReference>
<feature type="binding site" evidence="19">
    <location>
        <position position="463"/>
    </location>
    <ligand>
        <name>tRNA</name>
        <dbReference type="ChEBI" id="CHEBI:17843"/>
    </ligand>
</feature>
<feature type="binding site" evidence="19">
    <location>
        <position position="77"/>
    </location>
    <ligand>
        <name>pyridoxal 5'-phosphate</name>
        <dbReference type="ChEBI" id="CHEBI:597326"/>
    </ligand>
</feature>
<dbReference type="NCBIfam" id="TIGR03531">
    <property type="entry name" value="selenium_SpcS"/>
    <property type="match status" value="1"/>
</dbReference>
<dbReference type="PIRSF" id="PIRSF017689">
    <property type="entry name" value="SepSecS"/>
    <property type="match status" value="1"/>
</dbReference>
<protein>
    <recommendedName>
        <fullName evidence="6 18">O-phosphoseryl-tRNA(Sec) selenium transferase</fullName>
        <ecNumber evidence="5 18">2.9.1.2</ecNumber>
    </recommendedName>
    <alternativeName>
        <fullName evidence="14 18">Selenocysteine synthase</fullName>
    </alternativeName>
    <alternativeName>
        <fullName evidence="15 18">Selenocysteinyl-tRNA(Sec) synthase</fullName>
    </alternativeName>
    <alternativeName>
        <fullName evidence="16 18">Sep-tRNA:Sec-tRNA synthase</fullName>
    </alternativeName>
</protein>
<dbReference type="GO" id="GO:0000049">
    <property type="term" value="F:tRNA binding"/>
    <property type="evidence" value="ECO:0000318"/>
    <property type="project" value="GO_Central"/>
</dbReference>
<keyword evidence="22" id="KW-0472">Membrane</keyword>
<evidence type="ECO:0000256" key="6">
    <source>
        <dbReference type="ARBA" id="ARBA00021963"/>
    </source>
</evidence>
<evidence type="ECO:0000256" key="14">
    <source>
        <dbReference type="ARBA" id="ARBA00030669"/>
    </source>
</evidence>
<accession>T1EE84</accession>
<evidence type="ECO:0000256" key="20">
    <source>
        <dbReference type="PIRSR" id="PIRSR017689-50"/>
    </source>
</evidence>
<gene>
    <name evidence="24" type="primary">20194886</name>
    <name evidence="23" type="ORF">HELRODRAFT_107172</name>
</gene>
<evidence type="ECO:0000256" key="2">
    <source>
        <dbReference type="ARBA" id="ARBA00002552"/>
    </source>
</evidence>
<dbReference type="InterPro" id="IPR008829">
    <property type="entry name" value="SepSecS/SepCysS"/>
</dbReference>
<feature type="transmembrane region" description="Helical" evidence="22">
    <location>
        <begin position="136"/>
        <end position="157"/>
    </location>
</feature>
<evidence type="ECO:0000313" key="23">
    <source>
        <dbReference type="EMBL" id="ESN99143.1"/>
    </source>
</evidence>
<comment type="subunit">
    <text evidence="13">Homotetramer formed by a catalytic dimer and a non-catalytic dimer serving as a binding platform that orients tRNASec for catalysis. Each tetramer binds the CCA ends of two tRNAs which point to the active sites of the catalytic dimer.</text>
</comment>
<evidence type="ECO:0000256" key="16">
    <source>
        <dbReference type="ARBA" id="ARBA00032693"/>
    </source>
</evidence>
<dbReference type="EC" id="2.9.1.2" evidence="5 18"/>
<evidence type="ECO:0000256" key="15">
    <source>
        <dbReference type="ARBA" id="ARBA00032048"/>
    </source>
</evidence>
<reference evidence="24" key="3">
    <citation type="submission" date="2015-06" db="UniProtKB">
        <authorList>
            <consortium name="EnsemblMetazoa"/>
        </authorList>
    </citation>
    <scope>IDENTIFICATION</scope>
</reference>
<dbReference type="GO" id="GO:0001717">
    <property type="term" value="P:conversion of seryl-tRNAsec to selenocys-tRNAsec"/>
    <property type="evidence" value="ECO:0007669"/>
    <property type="project" value="UniProtKB-UniRule"/>
</dbReference>
<feature type="binding site" evidence="19">
    <location>
        <position position="316"/>
    </location>
    <ligand>
        <name>substrate</name>
    </ligand>
</feature>
<dbReference type="InterPro" id="IPR015421">
    <property type="entry name" value="PyrdxlP-dep_Trfase_major"/>
</dbReference>
<keyword evidence="10 18" id="KW-0663">Pyridoxal phosphate</keyword>
<dbReference type="OrthoDB" id="10263545at2759"/>
<dbReference type="PANTHER" id="PTHR12944:SF2">
    <property type="entry name" value="O-PHOSPHOSERYL-TRNA(SEC) SELENIUM TRANSFERASE"/>
    <property type="match status" value="1"/>
</dbReference>
<feature type="binding site" evidence="19">
    <location>
        <position position="274"/>
    </location>
    <ligand>
        <name>tRNA</name>
        <dbReference type="ChEBI" id="CHEBI:17843"/>
    </ligand>
</feature>
<evidence type="ECO:0000256" key="5">
    <source>
        <dbReference type="ARBA" id="ARBA00012464"/>
    </source>
</evidence>
<dbReference type="Pfam" id="PF05889">
    <property type="entry name" value="SepSecS"/>
    <property type="match status" value="1"/>
</dbReference>
<evidence type="ECO:0000256" key="1">
    <source>
        <dbReference type="ARBA" id="ARBA00001933"/>
    </source>
</evidence>
<comment type="cofactor">
    <cofactor evidence="1 18 20">
        <name>pyridoxal 5'-phosphate</name>
        <dbReference type="ChEBI" id="CHEBI:597326"/>
    </cofactor>
</comment>
<dbReference type="PANTHER" id="PTHR12944">
    <property type="entry name" value="SOLUBLE LIVER ANTIGEN/LIVER PANCREAS ANTIGEN"/>
    <property type="match status" value="1"/>
</dbReference>
<feature type="site" description="May act as a substrate filter by repelling compounds with a negatively charged alpha-carboxylate" evidence="20">
    <location>
        <position position="76"/>
    </location>
</feature>
<evidence type="ECO:0000256" key="7">
    <source>
        <dbReference type="ARBA" id="ARBA00022555"/>
    </source>
</evidence>
<evidence type="ECO:0000256" key="18">
    <source>
        <dbReference type="PIRNR" id="PIRNR017689"/>
    </source>
</evidence>
<evidence type="ECO:0000256" key="3">
    <source>
        <dbReference type="ARBA" id="ARBA00004822"/>
    </source>
</evidence>
<keyword evidence="7 18" id="KW-0820">tRNA-binding</keyword>
<dbReference type="EMBL" id="KB097143">
    <property type="protein sequence ID" value="ESN99143.1"/>
    <property type="molecule type" value="Genomic_DNA"/>
</dbReference>
<evidence type="ECO:0000256" key="12">
    <source>
        <dbReference type="ARBA" id="ARBA00023266"/>
    </source>
</evidence>
<reference evidence="23 25" key="2">
    <citation type="journal article" date="2013" name="Nature">
        <title>Insights into bilaterian evolution from three spiralian genomes.</title>
        <authorList>
            <person name="Simakov O."/>
            <person name="Marletaz F."/>
            <person name="Cho S.J."/>
            <person name="Edsinger-Gonzales E."/>
            <person name="Havlak P."/>
            <person name="Hellsten U."/>
            <person name="Kuo D.H."/>
            <person name="Larsson T."/>
            <person name="Lv J."/>
            <person name="Arendt D."/>
            <person name="Savage R."/>
            <person name="Osoegawa K."/>
            <person name="de Jong P."/>
            <person name="Grimwood J."/>
            <person name="Chapman J.A."/>
            <person name="Shapiro H."/>
            <person name="Aerts A."/>
            <person name="Otillar R.P."/>
            <person name="Terry A.Y."/>
            <person name="Boore J.L."/>
            <person name="Grigoriev I.V."/>
            <person name="Lindberg D.R."/>
            <person name="Seaver E.C."/>
            <person name="Weisblat D.A."/>
            <person name="Putnam N.H."/>
            <person name="Rokhsar D.S."/>
        </authorList>
    </citation>
    <scope>NUCLEOTIDE SEQUENCE</scope>
</reference>
<keyword evidence="25" id="KW-1185">Reference proteome</keyword>
<dbReference type="STRING" id="6412.T1EE84"/>
<dbReference type="InterPro" id="IPR015424">
    <property type="entry name" value="PyrdxlP-dep_Trfase"/>
</dbReference>
<dbReference type="GeneID" id="20194886"/>
<evidence type="ECO:0000256" key="11">
    <source>
        <dbReference type="ARBA" id="ARBA00022917"/>
    </source>
</evidence>
<feature type="modified residue" description="N6-(pyridoxal phosphate)lysine" evidence="20">
    <location>
        <position position="287"/>
    </location>
</feature>
<dbReference type="KEGG" id="hro:HELRODRAFT_107172"/>
<evidence type="ECO:0000256" key="21">
    <source>
        <dbReference type="SAM" id="Coils"/>
    </source>
</evidence>
<name>T1EE84_HELRO</name>
<dbReference type="InParanoid" id="T1EE84"/>
<dbReference type="RefSeq" id="XP_009023036.1">
    <property type="nucleotide sequence ID" value="XM_009024788.1"/>
</dbReference>
<comment type="subcellular location">
    <subcellularLocation>
        <location evidence="18">Cytoplasm</location>
    </subcellularLocation>
</comment>
<dbReference type="CTD" id="20194886"/>
<feature type="binding site" evidence="19">
    <location>
        <position position="100"/>
    </location>
    <ligand>
        <name>substrate</name>
    </ligand>
</feature>
<evidence type="ECO:0000256" key="17">
    <source>
        <dbReference type="ARBA" id="ARBA00048808"/>
    </source>
</evidence>
<evidence type="ECO:0000256" key="19">
    <source>
        <dbReference type="PIRSR" id="PIRSR017689-1"/>
    </source>
</evidence>
<dbReference type="EnsemblMetazoa" id="HelroT107172">
    <property type="protein sequence ID" value="HelroP107172"/>
    <property type="gene ID" value="HelroG107172"/>
</dbReference>
<comment type="pathway">
    <text evidence="3 18">Aminoacyl-tRNA biosynthesis; selenocysteinyl-tRNA(Sec) biosynthesis; selenocysteinyl-tRNA(Sec) from L-seryl-tRNA(Sec) (archaeal/eukaryal route): step 2/2.</text>
</comment>
<evidence type="ECO:0000256" key="10">
    <source>
        <dbReference type="ARBA" id="ARBA00022898"/>
    </source>
</evidence>
<organism evidence="24 25">
    <name type="scientific">Helobdella robusta</name>
    <name type="common">Californian leech</name>
    <dbReference type="NCBI Taxonomy" id="6412"/>
    <lineage>
        <taxon>Eukaryota</taxon>
        <taxon>Metazoa</taxon>
        <taxon>Spiralia</taxon>
        <taxon>Lophotrochozoa</taxon>
        <taxon>Annelida</taxon>
        <taxon>Clitellata</taxon>
        <taxon>Hirudinea</taxon>
        <taxon>Rhynchobdellida</taxon>
        <taxon>Glossiphoniidae</taxon>
        <taxon>Helobdella</taxon>
    </lineage>
</organism>
<keyword evidence="22" id="KW-1133">Transmembrane helix</keyword>
<keyword evidence="22" id="KW-0812">Transmembrane</keyword>
<feature type="binding site" evidence="19">
    <location>
        <position position="398"/>
    </location>
    <ligand>
        <name>tRNA</name>
        <dbReference type="ChEBI" id="CHEBI:17843"/>
    </ligand>
</feature>
<keyword evidence="21" id="KW-0175">Coiled coil</keyword>
<evidence type="ECO:0000256" key="13">
    <source>
        <dbReference type="ARBA" id="ARBA00026053"/>
    </source>
</evidence>
<evidence type="ECO:0000256" key="9">
    <source>
        <dbReference type="ARBA" id="ARBA00022884"/>
    </source>
</evidence>
<dbReference type="AlphaFoldDB" id="T1EE84"/>
<comment type="catalytic activity">
    <reaction evidence="17 18">
        <text>O-phospho-L-seryl-tRNA(Sec) + selenophosphate + H2O = L-selenocysteinyl-tRNA(Sec) + 2 phosphate</text>
        <dbReference type="Rhea" id="RHEA:25041"/>
        <dbReference type="Rhea" id="RHEA-COMP:9743"/>
        <dbReference type="Rhea" id="RHEA-COMP:9947"/>
        <dbReference type="ChEBI" id="CHEBI:15377"/>
        <dbReference type="ChEBI" id="CHEBI:16144"/>
        <dbReference type="ChEBI" id="CHEBI:43474"/>
        <dbReference type="ChEBI" id="CHEBI:78551"/>
        <dbReference type="ChEBI" id="CHEBI:78573"/>
        <dbReference type="EC" id="2.9.1.2"/>
    </reaction>
</comment>
<sequence>MNERLLESGRLGDLLPASYVNQAVESRRSYENKLALLLEKKKWPEEGWSEQWIEMFLSEISMMDTNNFTKNSQVGEREGRVLSSIVARRHFRLIHGIGKSGYLTEVQPKAAGSSLLMKLANALATDALRQFGFTSISSAIIIPMATGMTLTFCMMTLKKMRGPSARWVLWPRIDQKSCIKSVLAAGLQLCVIENELENEEIRTNMKKLTEQVDVLGAENILCVMTTTSCFAPRAPDRLEEVAALCKERNIPHLVNNAYGLQSSKLTHLIQQAQRVGRVDVIVQSTDKNFLVPVGGSVIASYEDDVIRRISSMYPGRASASSHLDLLITFLQVGLSQFKNLLRERKEMFEYLKSKLNSCAAQHNERVLNSPNNKISIAMSLSNFNHESVTYIGSMLFTRHVSGVRVIARHTESKVEDHSFIGFGSSHDNYPSSYLTAAAALGITKADVDLFIERLHSVLTKAGKNSKLLNRAKDGDTDQIADANVEELNIRNDGGDDDADQGVKKML</sequence>
<comment type="similarity">
    <text evidence="4 18">Belongs to the SepSecS family.</text>
</comment>
<feature type="coiled-coil region" evidence="21">
    <location>
        <begin position="191"/>
        <end position="218"/>
    </location>
</feature>
<dbReference type="InterPro" id="IPR019872">
    <property type="entry name" value="Sec-tRNA_Se_transferase"/>
</dbReference>
<evidence type="ECO:0000256" key="4">
    <source>
        <dbReference type="ARBA" id="ARBA00007037"/>
    </source>
</evidence>
<dbReference type="SUPFAM" id="SSF53383">
    <property type="entry name" value="PLP-dependent transferases"/>
    <property type="match status" value="1"/>
</dbReference>
<evidence type="ECO:0000313" key="25">
    <source>
        <dbReference type="Proteomes" id="UP000015101"/>
    </source>
</evidence>
<proteinExistence type="inferred from homology"/>
<dbReference type="Proteomes" id="UP000015101">
    <property type="component" value="Unassembled WGS sequence"/>
</dbReference>
<comment type="function">
    <text evidence="2 18">Converts O-phosphoseryl-tRNA(Sec) to selenocysteinyl-tRNA(Sec) required for selenoprotein biosynthesis.</text>
</comment>
<dbReference type="GO" id="GO:0005737">
    <property type="term" value="C:cytoplasm"/>
    <property type="evidence" value="ECO:0007669"/>
    <property type="project" value="UniProtKB-SubCell"/>
</dbReference>
<keyword evidence="12 18" id="KW-0711">Selenium</keyword>
<keyword evidence="9 18" id="KW-0694">RNA-binding</keyword>
<evidence type="ECO:0000313" key="24">
    <source>
        <dbReference type="EnsemblMetazoa" id="HelroP107172"/>
    </source>
</evidence>
<dbReference type="GO" id="GO:0098621">
    <property type="term" value="F:O-phosphoseryl-tRNA(Sec) selenium transferase activity"/>
    <property type="evidence" value="ECO:0007669"/>
    <property type="project" value="UniProtKB-EC"/>
</dbReference>
<keyword evidence="8 18" id="KW-0808">Transferase</keyword>
<dbReference type="Gene3D" id="3.40.640.10">
    <property type="entry name" value="Type I PLP-dependent aspartate aminotransferase-like (Major domain)"/>
    <property type="match status" value="1"/>
</dbReference>